<dbReference type="RefSeq" id="WP_037502436.1">
    <property type="nucleotide sequence ID" value="NZ_JJMU01000064.1"/>
</dbReference>
<feature type="signal peptide" evidence="1">
    <location>
        <begin position="1"/>
        <end position="23"/>
    </location>
</feature>
<evidence type="ECO:0008006" key="4">
    <source>
        <dbReference type="Google" id="ProtNLM"/>
    </source>
</evidence>
<dbReference type="PATRIC" id="fig|1229276.3.peg.3516"/>
<keyword evidence="1" id="KW-0732">Signal</keyword>
<dbReference type="EMBL" id="JJMU01000064">
    <property type="protein sequence ID" value="KGE12810.1"/>
    <property type="molecule type" value="Genomic_DNA"/>
</dbReference>
<evidence type="ECO:0000313" key="2">
    <source>
        <dbReference type="EMBL" id="KGE12810.1"/>
    </source>
</evidence>
<dbReference type="Proteomes" id="UP000031802">
    <property type="component" value="Unassembled WGS sequence"/>
</dbReference>
<feature type="chain" id="PRO_5002124214" description="YARHG domain-containing protein" evidence="1">
    <location>
        <begin position="24"/>
        <end position="354"/>
    </location>
</feature>
<protein>
    <recommendedName>
        <fullName evidence="4">YARHG domain-containing protein</fullName>
    </recommendedName>
</protein>
<evidence type="ECO:0000256" key="1">
    <source>
        <dbReference type="SAM" id="SignalP"/>
    </source>
</evidence>
<dbReference type="OrthoDB" id="1495219at2"/>
<gene>
    <name evidence="2" type="ORF">DI53_3404</name>
</gene>
<accession>A0A0B8T6H0</accession>
<dbReference type="AlphaFoldDB" id="A0A0B8T6H0"/>
<keyword evidence="3" id="KW-1185">Reference proteome</keyword>
<reference evidence="3" key="1">
    <citation type="submission" date="2014-04" db="EMBL/GenBank/DDBJ databases">
        <title>Whole-Genome optical mapping and complete genome sequence of Sphingobacterium deserti sp. nov., a new spaces isolated from desert in the west of China.</title>
        <authorList>
            <person name="Teng C."/>
            <person name="Zhou Z."/>
            <person name="Li X."/>
            <person name="Chen M."/>
            <person name="Lin M."/>
            <person name="Wang L."/>
            <person name="Su S."/>
            <person name="Zhang C."/>
            <person name="Zhang W."/>
        </authorList>
    </citation>
    <scope>NUCLEOTIDE SEQUENCE [LARGE SCALE GENOMIC DNA]</scope>
    <source>
        <strain evidence="3">ACCC05744</strain>
    </source>
</reference>
<organism evidence="2 3">
    <name type="scientific">Sphingobacterium deserti</name>
    <dbReference type="NCBI Taxonomy" id="1229276"/>
    <lineage>
        <taxon>Bacteria</taxon>
        <taxon>Pseudomonadati</taxon>
        <taxon>Bacteroidota</taxon>
        <taxon>Sphingobacteriia</taxon>
        <taxon>Sphingobacteriales</taxon>
        <taxon>Sphingobacteriaceae</taxon>
        <taxon>Sphingobacterium</taxon>
    </lineage>
</organism>
<reference evidence="2 3" key="2">
    <citation type="journal article" date="2015" name="PLoS ONE">
        <title>Whole-Genome Optical Mapping and Finished Genome Sequence of Sphingobacterium deserti sp. nov., a New Species Isolated from the Western Desert of China.</title>
        <authorList>
            <person name="Teng C."/>
            <person name="Zhou Z."/>
            <person name="Molnar I."/>
            <person name="Li X."/>
            <person name="Tang R."/>
            <person name="Chen M."/>
            <person name="Wang L."/>
            <person name="Su S."/>
            <person name="Zhang W."/>
            <person name="Lin M."/>
        </authorList>
    </citation>
    <scope>NUCLEOTIDE SEQUENCE [LARGE SCALE GENOMIC DNA]</scope>
    <source>
        <strain evidence="3">ACCC05744</strain>
    </source>
</reference>
<sequence>MRKITCIVIAITLLNTFLGFGQAQEKHILFDQDILSDSLNTTITCKRTYVELESDSAGFPDLTIYNFLFNNNDRQFRKSEKKFLGFQNFFKTGHELPADVLITITPLTRANFVITDVTASIAKGEIELFPLDSLIAHASLDIFHSIYAPMGVFEFDPLLKLKRTDYKLVVKRKNKYHLIDNETLTECYYIGQGPIEYYRPNAAGIFAESNNFSKKMCLNGGKLNMIQGAGALKGGIMKDTSITIGFEKNQKIPIYRFWTLSVFPDFTKHLKMDDDTDWYPIEGIGDFEYFWKIGIINGNFLDFFKRAKVNYMPDKRFNSENVNFWYRTKTINGKKIEDFFKGEYIDKGLIKHYM</sequence>
<comment type="caution">
    <text evidence="2">The sequence shown here is derived from an EMBL/GenBank/DDBJ whole genome shotgun (WGS) entry which is preliminary data.</text>
</comment>
<proteinExistence type="predicted"/>
<name>A0A0B8T6H0_9SPHI</name>
<evidence type="ECO:0000313" key="3">
    <source>
        <dbReference type="Proteomes" id="UP000031802"/>
    </source>
</evidence>